<name>A0A285RR61_9HYPH</name>
<feature type="region of interest" description="Disordered" evidence="1">
    <location>
        <begin position="1"/>
        <end position="21"/>
    </location>
</feature>
<dbReference type="EMBL" id="OBML01000002">
    <property type="protein sequence ID" value="SOB96613.1"/>
    <property type="molecule type" value="Genomic_DNA"/>
</dbReference>
<evidence type="ECO:0000313" key="3">
    <source>
        <dbReference type="Proteomes" id="UP000219331"/>
    </source>
</evidence>
<keyword evidence="3" id="KW-1185">Reference proteome</keyword>
<dbReference type="Proteomes" id="UP000219331">
    <property type="component" value="Unassembled WGS sequence"/>
</dbReference>
<gene>
    <name evidence="2" type="ORF">SAMN05421512_102259</name>
</gene>
<evidence type="ECO:0000256" key="1">
    <source>
        <dbReference type="SAM" id="MobiDB-lite"/>
    </source>
</evidence>
<dbReference type="RefSeq" id="WP_067222096.1">
    <property type="nucleotide sequence ID" value="NZ_MBQE01000004.1"/>
</dbReference>
<dbReference type="STRING" id="538381.GCA_001696535_03260"/>
<dbReference type="Gene3D" id="3.30.1360.120">
    <property type="entry name" value="Probable tRNA modification gtpase trme, domain 1"/>
    <property type="match status" value="1"/>
</dbReference>
<dbReference type="SUPFAM" id="SSF103025">
    <property type="entry name" value="Folate-binding domain"/>
    <property type="match status" value="1"/>
</dbReference>
<dbReference type="Pfam" id="PF04268">
    <property type="entry name" value="SoxG"/>
    <property type="match status" value="1"/>
</dbReference>
<sequence>MSDASNESSNATARTDATKPEAAVARPVVGRLVPGEAAGADDPSLTLRELSAGAILEVGAWPNRLENVANRLGELAGVTLPGRPGRFTESASALVCWIAFGRFIYVGAATEDTGRVDTALDTEDAAVVDLAGARRIVRIEGETAREVLNKAVAIDFDPTSFPAGALAQSVIHQIPVVILRRSETAFDVLAPSSLADALIDWMTDAALEFGYRVGEPGTIL</sequence>
<reference evidence="2 3" key="1">
    <citation type="submission" date="2017-08" db="EMBL/GenBank/DDBJ databases">
        <authorList>
            <person name="de Groot N.N."/>
        </authorList>
    </citation>
    <scope>NUCLEOTIDE SEQUENCE [LARGE SCALE GENOMIC DNA]</scope>
    <source>
        <strain evidence="2 3">USBA 352</strain>
    </source>
</reference>
<dbReference type="Gene3D" id="3.30.70.1520">
    <property type="entry name" value="Heterotetrameric sarcosine oxidase"/>
    <property type="match status" value="1"/>
</dbReference>
<feature type="compositionally biased region" description="Polar residues" evidence="1">
    <location>
        <begin position="1"/>
        <end position="15"/>
    </location>
</feature>
<accession>A0A285RR61</accession>
<dbReference type="InterPro" id="IPR007375">
    <property type="entry name" value="SoxG"/>
</dbReference>
<evidence type="ECO:0000313" key="2">
    <source>
        <dbReference type="EMBL" id="SOB96613.1"/>
    </source>
</evidence>
<dbReference type="AlphaFoldDB" id="A0A285RR61"/>
<proteinExistence type="predicted"/>
<dbReference type="InterPro" id="IPR027266">
    <property type="entry name" value="TrmE/GcvT-like"/>
</dbReference>
<protein>
    <submittedName>
        <fullName evidence="2">Sarcosine oxidase, gamma subunit family, heterotetrameric form</fullName>
    </submittedName>
</protein>
<organism evidence="2 3">
    <name type="scientific">Stappia indica</name>
    <dbReference type="NCBI Taxonomy" id="538381"/>
    <lineage>
        <taxon>Bacteria</taxon>
        <taxon>Pseudomonadati</taxon>
        <taxon>Pseudomonadota</taxon>
        <taxon>Alphaproteobacteria</taxon>
        <taxon>Hyphomicrobiales</taxon>
        <taxon>Stappiaceae</taxon>
        <taxon>Stappia</taxon>
    </lineage>
</organism>